<accession>A0A803M872</accession>
<dbReference type="EnsemblPlants" id="AUR62025098-RA">
    <property type="protein sequence ID" value="AUR62025098-RA:cds"/>
    <property type="gene ID" value="AUR62025098"/>
</dbReference>
<keyword evidence="3" id="KW-1185">Reference proteome</keyword>
<protein>
    <recommendedName>
        <fullName evidence="1">PB1-like domain-containing protein</fullName>
    </recommendedName>
</protein>
<evidence type="ECO:0000313" key="2">
    <source>
        <dbReference type="EnsemblPlants" id="AUR62025098-RA:cds"/>
    </source>
</evidence>
<reference evidence="2" key="2">
    <citation type="submission" date="2021-03" db="UniProtKB">
        <authorList>
            <consortium name="EnsemblPlants"/>
        </authorList>
    </citation>
    <scope>IDENTIFICATION</scope>
</reference>
<evidence type="ECO:0000313" key="3">
    <source>
        <dbReference type="Proteomes" id="UP000596660"/>
    </source>
</evidence>
<name>A0A803M872_CHEQI</name>
<dbReference type="Gramene" id="AUR62025098-RA">
    <property type="protein sequence ID" value="AUR62025098-RA:cds"/>
    <property type="gene ID" value="AUR62025098"/>
</dbReference>
<dbReference type="AlphaFoldDB" id="A0A803M872"/>
<dbReference type="Pfam" id="PF26130">
    <property type="entry name" value="PB1-like"/>
    <property type="match status" value="1"/>
</dbReference>
<sequence>MRKAFGIVTLKFWHGGVFKFVGNGEMVYQGGKGATKQVDPDLLCYFDLLEMGKECGEVKVVEGLYYLIPGLSLSNGLRRIVNDSDVVELGGYADKFRTVEVYVFHGVESLELEPTELPE</sequence>
<proteinExistence type="predicted"/>
<dbReference type="Proteomes" id="UP000596660">
    <property type="component" value="Unplaced"/>
</dbReference>
<feature type="domain" description="PB1-like" evidence="1">
    <location>
        <begin position="8"/>
        <end position="105"/>
    </location>
</feature>
<dbReference type="InterPro" id="IPR058594">
    <property type="entry name" value="PB1-like_dom_pln"/>
</dbReference>
<reference evidence="2" key="1">
    <citation type="journal article" date="2017" name="Nature">
        <title>The genome of Chenopodium quinoa.</title>
        <authorList>
            <person name="Jarvis D.E."/>
            <person name="Ho Y.S."/>
            <person name="Lightfoot D.J."/>
            <person name="Schmoeckel S.M."/>
            <person name="Li B."/>
            <person name="Borm T.J.A."/>
            <person name="Ohyanagi H."/>
            <person name="Mineta K."/>
            <person name="Michell C.T."/>
            <person name="Saber N."/>
            <person name="Kharbatia N.M."/>
            <person name="Rupper R.R."/>
            <person name="Sharp A.R."/>
            <person name="Dally N."/>
            <person name="Boughton B.A."/>
            <person name="Woo Y.H."/>
            <person name="Gao G."/>
            <person name="Schijlen E.G.W.M."/>
            <person name="Guo X."/>
            <person name="Momin A.A."/>
            <person name="Negrao S."/>
            <person name="Al-Babili S."/>
            <person name="Gehring C."/>
            <person name="Roessner U."/>
            <person name="Jung C."/>
            <person name="Murphy K."/>
            <person name="Arold S.T."/>
            <person name="Gojobori T."/>
            <person name="van der Linden C.G."/>
            <person name="van Loo E.N."/>
            <person name="Jellen E.N."/>
            <person name="Maughan P.J."/>
            <person name="Tester M."/>
        </authorList>
    </citation>
    <scope>NUCLEOTIDE SEQUENCE [LARGE SCALE GENOMIC DNA]</scope>
    <source>
        <strain evidence="2">cv. PI 614886</strain>
    </source>
</reference>
<organism evidence="2 3">
    <name type="scientific">Chenopodium quinoa</name>
    <name type="common">Quinoa</name>
    <dbReference type="NCBI Taxonomy" id="63459"/>
    <lineage>
        <taxon>Eukaryota</taxon>
        <taxon>Viridiplantae</taxon>
        <taxon>Streptophyta</taxon>
        <taxon>Embryophyta</taxon>
        <taxon>Tracheophyta</taxon>
        <taxon>Spermatophyta</taxon>
        <taxon>Magnoliopsida</taxon>
        <taxon>eudicotyledons</taxon>
        <taxon>Gunneridae</taxon>
        <taxon>Pentapetalae</taxon>
        <taxon>Caryophyllales</taxon>
        <taxon>Chenopodiaceae</taxon>
        <taxon>Chenopodioideae</taxon>
        <taxon>Atripliceae</taxon>
        <taxon>Chenopodium</taxon>
    </lineage>
</organism>
<evidence type="ECO:0000259" key="1">
    <source>
        <dbReference type="Pfam" id="PF26130"/>
    </source>
</evidence>